<feature type="compositionally biased region" description="Polar residues" evidence="1">
    <location>
        <begin position="223"/>
        <end position="239"/>
    </location>
</feature>
<dbReference type="Proteomes" id="UP001610446">
    <property type="component" value="Unassembled WGS sequence"/>
</dbReference>
<gene>
    <name evidence="2" type="ORF">BJY01DRAFT_248655</name>
</gene>
<evidence type="ECO:0000313" key="2">
    <source>
        <dbReference type="EMBL" id="KAL2843366.1"/>
    </source>
</evidence>
<evidence type="ECO:0000313" key="3">
    <source>
        <dbReference type="Proteomes" id="UP001610446"/>
    </source>
</evidence>
<reference evidence="2 3" key="1">
    <citation type="submission" date="2024-07" db="EMBL/GenBank/DDBJ databases">
        <title>Section-level genome sequencing and comparative genomics of Aspergillus sections Usti and Cavernicolus.</title>
        <authorList>
            <consortium name="Lawrence Berkeley National Laboratory"/>
            <person name="Nybo J.L."/>
            <person name="Vesth T.C."/>
            <person name="Theobald S."/>
            <person name="Frisvad J.C."/>
            <person name="Larsen T.O."/>
            <person name="Kjaerboelling I."/>
            <person name="Rothschild-Mancinelli K."/>
            <person name="Lyhne E.K."/>
            <person name="Kogle M.E."/>
            <person name="Barry K."/>
            <person name="Clum A."/>
            <person name="Na H."/>
            <person name="Ledsgaard L."/>
            <person name="Lin J."/>
            <person name="Lipzen A."/>
            <person name="Kuo A."/>
            <person name="Riley R."/>
            <person name="Mondo S."/>
            <person name="Labutti K."/>
            <person name="Haridas S."/>
            <person name="Pangalinan J."/>
            <person name="Salamov A.A."/>
            <person name="Simmons B.A."/>
            <person name="Magnuson J.K."/>
            <person name="Chen J."/>
            <person name="Drula E."/>
            <person name="Henrissat B."/>
            <person name="Wiebenga A."/>
            <person name="Lubbers R.J."/>
            <person name="Gomes A.C."/>
            <person name="Makela M.R."/>
            <person name="Stajich J."/>
            <person name="Grigoriev I.V."/>
            <person name="Mortensen U.H."/>
            <person name="De Vries R.P."/>
            <person name="Baker S.E."/>
            <person name="Andersen M.R."/>
        </authorList>
    </citation>
    <scope>NUCLEOTIDE SEQUENCE [LARGE SCALE GENOMIC DNA]</scope>
    <source>
        <strain evidence="2 3">CBS 123904</strain>
    </source>
</reference>
<protein>
    <submittedName>
        <fullName evidence="2">Uncharacterized protein</fullName>
    </submittedName>
</protein>
<dbReference type="EMBL" id="JBFXLU010000090">
    <property type="protein sequence ID" value="KAL2843366.1"/>
    <property type="molecule type" value="Genomic_DNA"/>
</dbReference>
<name>A0ABR4JTJ8_9EURO</name>
<feature type="region of interest" description="Disordered" evidence="1">
    <location>
        <begin position="159"/>
        <end position="180"/>
    </location>
</feature>
<evidence type="ECO:0000256" key="1">
    <source>
        <dbReference type="SAM" id="MobiDB-lite"/>
    </source>
</evidence>
<sequence>MQKLYIPAPNCEYPPGAAIAIGRILSDPFDIESCLNNEDPLDFSANVQKHSHKSANWKYANPHSHSGLVGLWAKFLEFVGLTATANFSWSSSDDNVYDFREMLAEFVDPTPDFIKRSMSHSRVKEYIEMSEFRKPIYIITGVRIATGATVAMSRARERKGQFRAGADGKSSGVPASGGPEARYDMQRREELSFTSESSFVFAYRLRKVYYRKEKLKNKKFPGQLSSQEGSKLNPEQNSEAVEYTPVAYGSASESETMKPLKVKSQDIIDDQDEARCVFVTRPVMEATS</sequence>
<comment type="caution">
    <text evidence="2">The sequence shown here is derived from an EMBL/GenBank/DDBJ whole genome shotgun (WGS) entry which is preliminary data.</text>
</comment>
<feature type="region of interest" description="Disordered" evidence="1">
    <location>
        <begin position="221"/>
        <end position="240"/>
    </location>
</feature>
<proteinExistence type="predicted"/>
<accession>A0ABR4JTJ8</accession>
<keyword evidence="3" id="KW-1185">Reference proteome</keyword>
<organism evidence="2 3">
    <name type="scientific">Aspergillus pseudoustus</name>
    <dbReference type="NCBI Taxonomy" id="1810923"/>
    <lineage>
        <taxon>Eukaryota</taxon>
        <taxon>Fungi</taxon>
        <taxon>Dikarya</taxon>
        <taxon>Ascomycota</taxon>
        <taxon>Pezizomycotina</taxon>
        <taxon>Eurotiomycetes</taxon>
        <taxon>Eurotiomycetidae</taxon>
        <taxon>Eurotiales</taxon>
        <taxon>Aspergillaceae</taxon>
        <taxon>Aspergillus</taxon>
        <taxon>Aspergillus subgen. Nidulantes</taxon>
    </lineage>
</organism>